<dbReference type="SUPFAM" id="SSF103481">
    <property type="entry name" value="Multidrug resistance efflux transporter EmrE"/>
    <property type="match status" value="2"/>
</dbReference>
<evidence type="ECO:0000256" key="1">
    <source>
        <dbReference type="ARBA" id="ARBA00004141"/>
    </source>
</evidence>
<evidence type="ECO:0000256" key="3">
    <source>
        <dbReference type="ARBA" id="ARBA00022989"/>
    </source>
</evidence>
<evidence type="ECO:0000259" key="6">
    <source>
        <dbReference type="Pfam" id="PF00892"/>
    </source>
</evidence>
<dbReference type="EMBL" id="MN079128">
    <property type="protein sequence ID" value="QEA06156.1"/>
    <property type="molecule type" value="Genomic_DNA"/>
</dbReference>
<feature type="transmembrane region" description="Helical" evidence="5">
    <location>
        <begin position="197"/>
        <end position="216"/>
    </location>
</feature>
<feature type="transmembrane region" description="Helical" evidence="5">
    <location>
        <begin position="259"/>
        <end position="278"/>
    </location>
</feature>
<evidence type="ECO:0000256" key="2">
    <source>
        <dbReference type="ARBA" id="ARBA00022692"/>
    </source>
</evidence>
<keyword evidence="4 5" id="KW-0472">Membrane</keyword>
<proteinExistence type="predicted"/>
<dbReference type="InterPro" id="IPR050638">
    <property type="entry name" value="AA-Vitamin_Transporters"/>
</dbReference>
<keyword evidence="3 5" id="KW-1133">Transmembrane helix</keyword>
<feature type="transmembrane region" description="Helical" evidence="5">
    <location>
        <begin position="103"/>
        <end position="124"/>
    </location>
</feature>
<evidence type="ECO:0000256" key="5">
    <source>
        <dbReference type="SAM" id="Phobius"/>
    </source>
</evidence>
<feature type="transmembrane region" description="Helical" evidence="5">
    <location>
        <begin position="136"/>
        <end position="155"/>
    </location>
</feature>
<dbReference type="InterPro" id="IPR037185">
    <property type="entry name" value="EmrE-like"/>
</dbReference>
<organism evidence="7">
    <name type="scientific">uncultured organism</name>
    <dbReference type="NCBI Taxonomy" id="155900"/>
    <lineage>
        <taxon>unclassified sequences</taxon>
        <taxon>environmental samples</taxon>
    </lineage>
</organism>
<keyword evidence="2 5" id="KW-0812">Transmembrane</keyword>
<comment type="subcellular location">
    <subcellularLocation>
        <location evidence="1">Membrane</location>
        <topology evidence="1">Multi-pass membrane protein</topology>
    </subcellularLocation>
</comment>
<dbReference type="PANTHER" id="PTHR32322:SF2">
    <property type="entry name" value="EAMA DOMAIN-CONTAINING PROTEIN"/>
    <property type="match status" value="1"/>
</dbReference>
<sequence>MAEQAGGGVAIRQGLDGQAIALMTVFCIALGLQQVAIKAVAGDVAPLAQIALRSTAAMVLVWILARLRGLTLFDPSRFGPGVLVGLGFTSEFAFVAIGLNYTLASHMVVFLYTAPVFAALGLHLLVPGEQLAPRHWLAVALAFIGLVIAIAPTASDGDGTSAIAFGDFLGVLAGLCWAATTLVVRRSGLSEAPALQTLFYQLLTAATLLIPAAWIAGDLAGARLTGEAMASLGYQTLIVSFAALLMWFALLRRYLASRLGVLSFLSPLFGVAFGALLLGEPLSMNFMVGGAAILAGVVCINL</sequence>
<dbReference type="AlphaFoldDB" id="A0A5B8RBY3"/>
<feature type="transmembrane region" description="Helical" evidence="5">
    <location>
        <begin position="228"/>
        <end position="250"/>
    </location>
</feature>
<dbReference type="GO" id="GO:0016020">
    <property type="term" value="C:membrane"/>
    <property type="evidence" value="ECO:0007669"/>
    <property type="project" value="UniProtKB-SubCell"/>
</dbReference>
<evidence type="ECO:0000313" key="7">
    <source>
        <dbReference type="EMBL" id="QEA06156.1"/>
    </source>
</evidence>
<dbReference type="PANTHER" id="PTHR32322">
    <property type="entry name" value="INNER MEMBRANE TRANSPORTER"/>
    <property type="match status" value="1"/>
</dbReference>
<evidence type="ECO:0000256" key="4">
    <source>
        <dbReference type="ARBA" id="ARBA00023136"/>
    </source>
</evidence>
<feature type="transmembrane region" description="Helical" evidence="5">
    <location>
        <begin position="284"/>
        <end position="301"/>
    </location>
</feature>
<accession>A0A5B8RBY3</accession>
<dbReference type="InterPro" id="IPR000620">
    <property type="entry name" value="EamA_dom"/>
</dbReference>
<dbReference type="Pfam" id="PF00892">
    <property type="entry name" value="EamA"/>
    <property type="match status" value="2"/>
</dbReference>
<feature type="domain" description="EamA" evidence="6">
    <location>
        <begin position="165"/>
        <end position="301"/>
    </location>
</feature>
<gene>
    <name evidence="7" type="ORF">KBTEX_02486</name>
</gene>
<feature type="transmembrane region" description="Helical" evidence="5">
    <location>
        <begin position="47"/>
        <end position="65"/>
    </location>
</feature>
<name>A0A5B8RBY3_9ZZZZ</name>
<feature type="domain" description="EamA" evidence="6">
    <location>
        <begin position="20"/>
        <end position="149"/>
    </location>
</feature>
<feature type="transmembrane region" description="Helical" evidence="5">
    <location>
        <begin position="20"/>
        <end position="41"/>
    </location>
</feature>
<protein>
    <recommendedName>
        <fullName evidence="6">EamA domain-containing protein</fullName>
    </recommendedName>
</protein>
<reference evidence="7" key="1">
    <citation type="submission" date="2019-06" db="EMBL/GenBank/DDBJ databases">
        <authorList>
            <person name="Murdoch R.W."/>
            <person name="Fathepure B."/>
        </authorList>
    </citation>
    <scope>NUCLEOTIDE SEQUENCE</scope>
</reference>
<feature type="transmembrane region" description="Helical" evidence="5">
    <location>
        <begin position="161"/>
        <end position="185"/>
    </location>
</feature>
<feature type="transmembrane region" description="Helical" evidence="5">
    <location>
        <begin position="77"/>
        <end position="97"/>
    </location>
</feature>